<dbReference type="EMBL" id="ONZP01000096">
    <property type="protein sequence ID" value="SPJ73493.1"/>
    <property type="molecule type" value="Genomic_DNA"/>
</dbReference>
<protein>
    <submittedName>
        <fullName evidence="2">Uncharacterized protein</fullName>
    </submittedName>
</protein>
<proteinExistence type="predicted"/>
<evidence type="ECO:0000313" key="2">
    <source>
        <dbReference type="EMBL" id="SPJ73493.1"/>
    </source>
</evidence>
<dbReference type="Proteomes" id="UP001187734">
    <property type="component" value="Unassembled WGS sequence"/>
</dbReference>
<evidence type="ECO:0000313" key="3">
    <source>
        <dbReference type="Proteomes" id="UP001187734"/>
    </source>
</evidence>
<comment type="caution">
    <text evidence="2">The sequence shown here is derived from an EMBL/GenBank/DDBJ whole genome shotgun (WGS) entry which is preliminary data.</text>
</comment>
<evidence type="ECO:0000256" key="1">
    <source>
        <dbReference type="SAM" id="MobiDB-lite"/>
    </source>
</evidence>
<organism evidence="2 3">
    <name type="scientific">Fusarium torulosum</name>
    <dbReference type="NCBI Taxonomy" id="33205"/>
    <lineage>
        <taxon>Eukaryota</taxon>
        <taxon>Fungi</taxon>
        <taxon>Dikarya</taxon>
        <taxon>Ascomycota</taxon>
        <taxon>Pezizomycotina</taxon>
        <taxon>Sordariomycetes</taxon>
        <taxon>Hypocreomycetidae</taxon>
        <taxon>Hypocreales</taxon>
        <taxon>Nectriaceae</taxon>
        <taxon>Fusarium</taxon>
    </lineage>
</organism>
<feature type="compositionally biased region" description="Basic and acidic residues" evidence="1">
    <location>
        <begin position="252"/>
        <end position="262"/>
    </location>
</feature>
<dbReference type="AlphaFoldDB" id="A0AAE8M498"/>
<reference evidence="2" key="1">
    <citation type="submission" date="2018-03" db="EMBL/GenBank/DDBJ databases">
        <authorList>
            <person name="Guldener U."/>
        </authorList>
    </citation>
    <scope>NUCLEOTIDE SEQUENCE</scope>
</reference>
<feature type="compositionally biased region" description="Basic residues" evidence="1">
    <location>
        <begin position="30"/>
        <end position="44"/>
    </location>
</feature>
<keyword evidence="3" id="KW-1185">Reference proteome</keyword>
<feature type="compositionally biased region" description="Low complexity" evidence="1">
    <location>
        <begin position="314"/>
        <end position="328"/>
    </location>
</feature>
<feature type="compositionally biased region" description="Low complexity" evidence="1">
    <location>
        <begin position="45"/>
        <end position="60"/>
    </location>
</feature>
<feature type="region of interest" description="Disordered" evidence="1">
    <location>
        <begin position="1"/>
        <end position="75"/>
    </location>
</feature>
<accession>A0AAE8M498</accession>
<gene>
    <name evidence="2" type="ORF">FTOL_03223</name>
</gene>
<feature type="compositionally biased region" description="Basic residues" evidence="1">
    <location>
        <begin position="1"/>
        <end position="11"/>
    </location>
</feature>
<name>A0AAE8M498_9HYPO</name>
<sequence>MPHSNKSRRKSVGFLDALGMWTMGPEISRRSSRHGSRHGSRRRQGGTSSTGSTAASRAARLANAPPGLNLTASQWRQYADVPPENNYETEDEECDCDDCRGDETLQLRLPAPEPEADRFRSAWSHSEGTALTRARGADDRRVSRLNRLAGERSSTDSSGSRLRHQVSYDANNDALFANIPRSDGSRRAGEIIIHRQGQEGLPTETFGQRDVYVHPLEDSQLFNNPREAPPVPQNGSDVWPGALMRTLTPQERQTRIQSWREELPEDNGPEPSAFGGSYPSTVWPGPRGGGYAGSVAPDDSLTQVMRPRYGNQESHAGSRAGSGHSRRG</sequence>
<feature type="region of interest" description="Disordered" evidence="1">
    <location>
        <begin position="252"/>
        <end position="328"/>
    </location>
</feature>